<accession>A0A0Q4B5H7</accession>
<sequence length="240" mass="25720">MKIIRVFRVPNGAGGVQEGYLVCADTARANRGEPIYLPCSAHSYSLMPTLCLRCRGVCKDVVPAKALEYVDSLGFALHMADESQAAELHRLHLPIAPAYSWDRCIVVTGFTGVAGPAEGLQAKRPLHRENGPYADGYTADGECLTLNHPPFDPHRPLCLRVGGGTLSNLAGEGGGTFELPPLRQAMVDVPEILAGVSGCFSLNTGDFVLLPLRDVAVALPLDCRVQLSVGGVQLMDEWVR</sequence>
<evidence type="ECO:0000259" key="1">
    <source>
        <dbReference type="PROSITE" id="PS51379"/>
    </source>
</evidence>
<evidence type="ECO:0000313" key="3">
    <source>
        <dbReference type="Proteomes" id="UP000054172"/>
    </source>
</evidence>
<organism evidence="2 3">
    <name type="scientific">Candidatus [Bacteroides] periocalifornicus</name>
    <dbReference type="NCBI Taxonomy" id="1702214"/>
    <lineage>
        <taxon>Bacteria</taxon>
        <taxon>Pseudomonadati</taxon>
        <taxon>Bacteroidota</taxon>
    </lineage>
</organism>
<reference evidence="2" key="1">
    <citation type="submission" date="2015-08" db="EMBL/GenBank/DDBJ databases">
        <title>Candidatus Bacteriodes Periocalifornicus.</title>
        <authorList>
            <person name="McLean J.S."/>
            <person name="Kelley S."/>
        </authorList>
    </citation>
    <scope>NUCLEOTIDE SEQUENCE [LARGE SCALE GENOMIC DNA]</scope>
    <source>
        <strain evidence="2">12B</strain>
    </source>
</reference>
<dbReference type="PATRIC" id="fig|1702214.3.peg.490"/>
<protein>
    <recommendedName>
        <fullName evidence="1">4Fe-4S ferredoxin-type domain-containing protein</fullName>
    </recommendedName>
</protein>
<name>A0A0Q4B5H7_9BACT</name>
<dbReference type="InterPro" id="IPR017896">
    <property type="entry name" value="4Fe4S_Fe-S-bd"/>
</dbReference>
<gene>
    <name evidence="2" type="ORF">AL399_08910</name>
</gene>
<dbReference type="Proteomes" id="UP000054172">
    <property type="component" value="Unassembled WGS sequence"/>
</dbReference>
<keyword evidence="3" id="KW-1185">Reference proteome</keyword>
<comment type="caution">
    <text evidence="2">The sequence shown here is derived from an EMBL/GenBank/DDBJ whole genome shotgun (WGS) entry which is preliminary data.</text>
</comment>
<dbReference type="PROSITE" id="PS51379">
    <property type="entry name" value="4FE4S_FER_2"/>
    <property type="match status" value="1"/>
</dbReference>
<dbReference type="EMBL" id="LIIK01000063">
    <property type="protein sequence ID" value="KQM08157.1"/>
    <property type="molecule type" value="Genomic_DNA"/>
</dbReference>
<evidence type="ECO:0000313" key="2">
    <source>
        <dbReference type="EMBL" id="KQM08157.1"/>
    </source>
</evidence>
<feature type="domain" description="4Fe-4S ferredoxin-type" evidence="1">
    <location>
        <begin position="42"/>
        <end position="72"/>
    </location>
</feature>
<dbReference type="AlphaFoldDB" id="A0A0Q4B5H7"/>
<proteinExistence type="predicted"/>